<dbReference type="EMBL" id="UYWY01021517">
    <property type="protein sequence ID" value="VDM44327.1"/>
    <property type="molecule type" value="Genomic_DNA"/>
</dbReference>
<protein>
    <submittedName>
        <fullName evidence="4">G protein-coupled receptor</fullName>
    </submittedName>
</protein>
<gene>
    <name evidence="2" type="ORF">TCNE_LOCUS13006</name>
</gene>
<dbReference type="PANTHER" id="PTHR24224">
    <property type="entry name" value="CARDIOACCELERATORY PEPTIDE RECEPTOR-RELATED"/>
    <property type="match status" value="1"/>
</dbReference>
<sequence>MVSLYTFVLHVWYFLFSSLYFIVPVAGIALNGYVVFQLSKIARQNLVRFETSSGLPLLGMSVGDSICLFAQLSQAVFHFAVKAQYTDQYNTTMLDLFSSSNIAGRPLPDAFHISVLSLVLASPLTTTIRGCFSSFEIQVTIWRQPRYALLLIALACAILETWILAFVSYNSEYRSCSEDPDVSASSLQATHMTDITLSYVIPACLRIFLDGRVLIHCRNPFKYHRESLLFERRHAISVGSCQRYSNGYDAIRSATLTLTGSETSMRRRYSNYKKKNAVLIRSLVISAFNLICNLPSHMLRALWTLEIGQVAC</sequence>
<keyword evidence="3" id="KW-1185">Reference proteome</keyword>
<reference evidence="2 3" key="2">
    <citation type="submission" date="2018-11" db="EMBL/GenBank/DDBJ databases">
        <authorList>
            <consortium name="Pathogen Informatics"/>
        </authorList>
    </citation>
    <scope>NUCLEOTIDE SEQUENCE [LARGE SCALE GENOMIC DNA]</scope>
</reference>
<feature type="transmembrane region" description="Helical" evidence="1">
    <location>
        <begin position="147"/>
        <end position="169"/>
    </location>
</feature>
<keyword evidence="1" id="KW-1133">Transmembrane helix</keyword>
<dbReference type="SUPFAM" id="SSF81321">
    <property type="entry name" value="Family A G protein-coupled receptor-like"/>
    <property type="match status" value="1"/>
</dbReference>
<evidence type="ECO:0000313" key="4">
    <source>
        <dbReference type="WBParaSite" id="TCNE_0001300601-mRNA-1"/>
    </source>
</evidence>
<accession>A0A183UWY6</accession>
<keyword evidence="1" id="KW-0812">Transmembrane</keyword>
<dbReference type="GO" id="GO:0016020">
    <property type="term" value="C:membrane"/>
    <property type="evidence" value="ECO:0007669"/>
    <property type="project" value="TreeGrafter"/>
</dbReference>
<evidence type="ECO:0000313" key="3">
    <source>
        <dbReference type="Proteomes" id="UP000050794"/>
    </source>
</evidence>
<dbReference type="WBParaSite" id="TCNE_0001300601-mRNA-1">
    <property type="protein sequence ID" value="TCNE_0001300601-mRNA-1"/>
    <property type="gene ID" value="TCNE_0001300601"/>
</dbReference>
<organism evidence="3 4">
    <name type="scientific">Toxocara canis</name>
    <name type="common">Canine roundworm</name>
    <dbReference type="NCBI Taxonomy" id="6265"/>
    <lineage>
        <taxon>Eukaryota</taxon>
        <taxon>Metazoa</taxon>
        <taxon>Ecdysozoa</taxon>
        <taxon>Nematoda</taxon>
        <taxon>Chromadorea</taxon>
        <taxon>Rhabditida</taxon>
        <taxon>Spirurina</taxon>
        <taxon>Ascaridomorpha</taxon>
        <taxon>Ascaridoidea</taxon>
        <taxon>Toxocaridae</taxon>
        <taxon>Toxocara</taxon>
    </lineage>
</organism>
<evidence type="ECO:0000313" key="2">
    <source>
        <dbReference type="EMBL" id="VDM44327.1"/>
    </source>
</evidence>
<dbReference type="Gene3D" id="1.20.1070.10">
    <property type="entry name" value="Rhodopsin 7-helix transmembrane proteins"/>
    <property type="match status" value="1"/>
</dbReference>
<dbReference type="Proteomes" id="UP000050794">
    <property type="component" value="Unassembled WGS sequence"/>
</dbReference>
<name>A0A183UWY6_TOXCA</name>
<dbReference type="AlphaFoldDB" id="A0A183UWY6"/>
<dbReference type="PANTHER" id="PTHR24224:SF37">
    <property type="entry name" value="G-PROTEIN COUPLED RECEPTORS FAMILY 1 PROFILE DOMAIN-CONTAINING PROTEIN"/>
    <property type="match status" value="1"/>
</dbReference>
<reference evidence="4" key="1">
    <citation type="submission" date="2016-06" db="UniProtKB">
        <authorList>
            <consortium name="WormBaseParasite"/>
        </authorList>
    </citation>
    <scope>IDENTIFICATION</scope>
</reference>
<dbReference type="InterPro" id="IPR052665">
    <property type="entry name" value="Neuropeptide-GPCR"/>
</dbReference>
<feature type="transmembrane region" description="Helical" evidence="1">
    <location>
        <begin position="12"/>
        <end position="36"/>
    </location>
</feature>
<keyword evidence="1" id="KW-0472">Membrane</keyword>
<proteinExistence type="predicted"/>
<evidence type="ECO:0000256" key="1">
    <source>
        <dbReference type="SAM" id="Phobius"/>
    </source>
</evidence>
<feature type="transmembrane region" description="Helical" evidence="1">
    <location>
        <begin position="276"/>
        <end position="296"/>
    </location>
</feature>
<feature type="transmembrane region" description="Helical" evidence="1">
    <location>
        <begin position="189"/>
        <end position="209"/>
    </location>
</feature>